<evidence type="ECO:0000313" key="6">
    <source>
        <dbReference type="EMBL" id="TEA36824.1"/>
    </source>
</evidence>
<keyword evidence="4" id="KW-0547">Nucleotide-binding</keyword>
<comment type="cofactor">
    <cofactor evidence="1">
        <name>Mg(2+)</name>
        <dbReference type="ChEBI" id="CHEBI:18420"/>
    </cofactor>
</comment>
<feature type="non-terminal residue" evidence="6">
    <location>
        <position position="62"/>
    </location>
</feature>
<comment type="similarity">
    <text evidence="2">Belongs to the tubulin family.</text>
</comment>
<dbReference type="SUPFAM" id="SSF55307">
    <property type="entry name" value="Tubulin C-terminal domain-like"/>
    <property type="match status" value="1"/>
</dbReference>
<sequence length="62" mass="7148">EQMFNIRNKNSSYFVEWIPNKLKPSVWGNPPWGLKLPAAFLGRAQPAQGQSEHMYKQLSALF</sequence>
<keyword evidence="7" id="KW-1185">Reference proteome</keyword>
<gene>
    <name evidence="6" type="ORF">DBR06_SOUSAS310253</name>
</gene>
<dbReference type="InterPro" id="IPR002453">
    <property type="entry name" value="Beta_tubulin"/>
</dbReference>
<dbReference type="AlphaFoldDB" id="A0A484GM75"/>
<name>A0A484GM75_SOUCH</name>
<evidence type="ECO:0000256" key="5">
    <source>
        <dbReference type="ARBA" id="ARBA00023134"/>
    </source>
</evidence>
<dbReference type="Proteomes" id="UP000295264">
    <property type="component" value="Unassembled WGS sequence"/>
</dbReference>
<feature type="non-terminal residue" evidence="6">
    <location>
        <position position="1"/>
    </location>
</feature>
<dbReference type="EMBL" id="QWLN02005965">
    <property type="protein sequence ID" value="TEA36824.1"/>
    <property type="molecule type" value="Genomic_DNA"/>
</dbReference>
<keyword evidence="5" id="KW-0342">GTP-binding</keyword>
<dbReference type="GO" id="GO:0007017">
    <property type="term" value="P:microtubule-based process"/>
    <property type="evidence" value="ECO:0007669"/>
    <property type="project" value="InterPro"/>
</dbReference>
<evidence type="ECO:0000256" key="3">
    <source>
        <dbReference type="ARBA" id="ARBA00022701"/>
    </source>
</evidence>
<dbReference type="InterPro" id="IPR008280">
    <property type="entry name" value="Tub_FtsZ_C"/>
</dbReference>
<keyword evidence="3" id="KW-0493">Microtubule</keyword>
<dbReference type="GO" id="GO:0005200">
    <property type="term" value="F:structural constituent of cytoskeleton"/>
    <property type="evidence" value="ECO:0007669"/>
    <property type="project" value="InterPro"/>
</dbReference>
<reference evidence="6 7" key="1">
    <citation type="journal article" date="2018" name="Genomics">
        <title>Molecular footprints of inshore aquatic adaptation in Indo-Pacific humpback dolphin (Sousa chinensis).</title>
        <authorList>
            <person name="Ming Y."/>
            <person name="Jian J."/>
            <person name="Yu F."/>
            <person name="Yu X."/>
            <person name="Wang J."/>
            <person name="Liu W."/>
        </authorList>
    </citation>
    <scope>NUCLEOTIDE SEQUENCE [LARGE SCALE GENOMIC DNA]</scope>
    <source>
        <strain evidence="6">MY-2018</strain>
        <tissue evidence="6">Skin</tissue>
    </source>
</reference>
<dbReference type="PRINTS" id="PR01163">
    <property type="entry name" value="BETATUBULIN"/>
</dbReference>
<proteinExistence type="inferred from homology"/>
<dbReference type="GO" id="GO:0005874">
    <property type="term" value="C:microtubule"/>
    <property type="evidence" value="ECO:0007669"/>
    <property type="project" value="UniProtKB-KW"/>
</dbReference>
<evidence type="ECO:0008006" key="8">
    <source>
        <dbReference type="Google" id="ProtNLM"/>
    </source>
</evidence>
<evidence type="ECO:0000256" key="2">
    <source>
        <dbReference type="ARBA" id="ARBA00009636"/>
    </source>
</evidence>
<evidence type="ECO:0000256" key="4">
    <source>
        <dbReference type="ARBA" id="ARBA00022741"/>
    </source>
</evidence>
<dbReference type="GO" id="GO:0003924">
    <property type="term" value="F:GTPase activity"/>
    <property type="evidence" value="ECO:0007669"/>
    <property type="project" value="InterPro"/>
</dbReference>
<organism evidence="6 7">
    <name type="scientific">Sousa chinensis</name>
    <name type="common">Indo-pacific humpbacked dolphin</name>
    <name type="synonym">Steno chinensis</name>
    <dbReference type="NCBI Taxonomy" id="103600"/>
    <lineage>
        <taxon>Eukaryota</taxon>
        <taxon>Metazoa</taxon>
        <taxon>Chordata</taxon>
        <taxon>Craniata</taxon>
        <taxon>Vertebrata</taxon>
        <taxon>Euteleostomi</taxon>
        <taxon>Mammalia</taxon>
        <taxon>Eutheria</taxon>
        <taxon>Laurasiatheria</taxon>
        <taxon>Artiodactyla</taxon>
        <taxon>Whippomorpha</taxon>
        <taxon>Cetacea</taxon>
        <taxon>Odontoceti</taxon>
        <taxon>Delphinidae</taxon>
        <taxon>Sousa</taxon>
    </lineage>
</organism>
<comment type="caution">
    <text evidence="6">The sequence shown here is derived from an EMBL/GenBank/DDBJ whole genome shotgun (WGS) entry which is preliminary data.</text>
</comment>
<accession>A0A484GM75</accession>
<protein>
    <recommendedName>
        <fullName evidence="8">Tubulin/FtsZ 2-layer sandwich domain-containing protein</fullName>
    </recommendedName>
</protein>
<evidence type="ECO:0000313" key="7">
    <source>
        <dbReference type="Proteomes" id="UP000295264"/>
    </source>
</evidence>
<evidence type="ECO:0000256" key="1">
    <source>
        <dbReference type="ARBA" id="ARBA00001946"/>
    </source>
</evidence>
<dbReference type="GO" id="GO:0005525">
    <property type="term" value="F:GTP binding"/>
    <property type="evidence" value="ECO:0007669"/>
    <property type="project" value="UniProtKB-KW"/>
</dbReference>